<dbReference type="AlphaFoldDB" id="A0AA39PZ21"/>
<evidence type="ECO:0000313" key="1">
    <source>
        <dbReference type="EMBL" id="KAK0493217.1"/>
    </source>
</evidence>
<keyword evidence="2" id="KW-1185">Reference proteome</keyword>
<organism evidence="1 2">
    <name type="scientific">Armillaria luteobubalina</name>
    <dbReference type="NCBI Taxonomy" id="153913"/>
    <lineage>
        <taxon>Eukaryota</taxon>
        <taxon>Fungi</taxon>
        <taxon>Dikarya</taxon>
        <taxon>Basidiomycota</taxon>
        <taxon>Agaricomycotina</taxon>
        <taxon>Agaricomycetes</taxon>
        <taxon>Agaricomycetidae</taxon>
        <taxon>Agaricales</taxon>
        <taxon>Marasmiineae</taxon>
        <taxon>Physalacriaceae</taxon>
        <taxon>Armillaria</taxon>
    </lineage>
</organism>
<gene>
    <name evidence="1" type="ORF">EDD18DRAFT_1333937</name>
</gene>
<comment type="caution">
    <text evidence="1">The sequence shown here is derived from an EMBL/GenBank/DDBJ whole genome shotgun (WGS) entry which is preliminary data.</text>
</comment>
<proteinExistence type="predicted"/>
<sequence length="238" mass="26703">MVTSRVRGPDPYAKNAALPILRSYKRAGIRGFMPGCPDYFEFPEVTAIIHRSPENIVDQTSFEPIPSLLPGLVEAWCEWIHEELYLIKDSDPTSTVDGLEGLRLATAIITYETCTQIYHDPSESSPDLGTALEFGIMTYPGVLSHKCLIRDEADPADIPTSEESADDIVSHTLRIVLRNTEIAEEIVIAAGKNSKDYDHTQIYYEKAPYFRQGTLVTGIKTLFNEKNSRLLVIKREPE</sequence>
<protein>
    <submittedName>
        <fullName evidence="1">Uncharacterized protein</fullName>
    </submittedName>
</protein>
<dbReference type="Proteomes" id="UP001175228">
    <property type="component" value="Unassembled WGS sequence"/>
</dbReference>
<reference evidence="1" key="1">
    <citation type="submission" date="2023-06" db="EMBL/GenBank/DDBJ databases">
        <authorList>
            <consortium name="Lawrence Berkeley National Laboratory"/>
            <person name="Ahrendt S."/>
            <person name="Sahu N."/>
            <person name="Indic B."/>
            <person name="Wong-Bajracharya J."/>
            <person name="Merenyi Z."/>
            <person name="Ke H.-M."/>
            <person name="Monk M."/>
            <person name="Kocsube S."/>
            <person name="Drula E."/>
            <person name="Lipzen A."/>
            <person name="Balint B."/>
            <person name="Henrissat B."/>
            <person name="Andreopoulos B."/>
            <person name="Martin F.M."/>
            <person name="Harder C.B."/>
            <person name="Rigling D."/>
            <person name="Ford K.L."/>
            <person name="Foster G.D."/>
            <person name="Pangilinan J."/>
            <person name="Papanicolaou A."/>
            <person name="Barry K."/>
            <person name="LaButti K."/>
            <person name="Viragh M."/>
            <person name="Koriabine M."/>
            <person name="Yan M."/>
            <person name="Riley R."/>
            <person name="Champramary S."/>
            <person name="Plett K.L."/>
            <person name="Tsai I.J."/>
            <person name="Slot J."/>
            <person name="Sipos G."/>
            <person name="Plett J."/>
            <person name="Nagy L.G."/>
            <person name="Grigoriev I.V."/>
        </authorList>
    </citation>
    <scope>NUCLEOTIDE SEQUENCE</scope>
    <source>
        <strain evidence="1">HWK02</strain>
    </source>
</reference>
<name>A0AA39PZ21_9AGAR</name>
<dbReference type="EMBL" id="JAUEPU010000026">
    <property type="protein sequence ID" value="KAK0493217.1"/>
    <property type="molecule type" value="Genomic_DNA"/>
</dbReference>
<accession>A0AA39PZ21</accession>
<evidence type="ECO:0000313" key="2">
    <source>
        <dbReference type="Proteomes" id="UP001175228"/>
    </source>
</evidence>